<evidence type="ECO:0000259" key="6">
    <source>
        <dbReference type="PROSITE" id="PS51900"/>
    </source>
</evidence>
<evidence type="ECO:0000313" key="8">
    <source>
        <dbReference type="Proteomes" id="UP000027725"/>
    </source>
</evidence>
<dbReference type="RefSeq" id="WP_038070246.1">
    <property type="nucleotide sequence ID" value="NZ_FOVB01000006.1"/>
</dbReference>
<evidence type="ECO:0000256" key="1">
    <source>
        <dbReference type="ARBA" id="ARBA00022908"/>
    </source>
</evidence>
<dbReference type="InterPro" id="IPR002104">
    <property type="entry name" value="Integrase_catalytic"/>
</dbReference>
<keyword evidence="3" id="KW-0233">DNA recombination</keyword>
<evidence type="ECO:0000256" key="4">
    <source>
        <dbReference type="PROSITE-ProRule" id="PRU01248"/>
    </source>
</evidence>
<dbReference type="OrthoDB" id="7222937at2"/>
<dbReference type="Pfam" id="PF00589">
    <property type="entry name" value="Phage_integrase"/>
    <property type="match status" value="1"/>
</dbReference>
<protein>
    <submittedName>
        <fullName evidence="7">Integrase</fullName>
    </submittedName>
</protein>
<dbReference type="GO" id="GO:0003677">
    <property type="term" value="F:DNA binding"/>
    <property type="evidence" value="ECO:0007669"/>
    <property type="project" value="UniProtKB-UniRule"/>
</dbReference>
<feature type="domain" description="Core-binding (CB)" evidence="6">
    <location>
        <begin position="130"/>
        <end position="222"/>
    </location>
</feature>
<gene>
    <name evidence="7" type="ORF">DL1_20405</name>
</gene>
<evidence type="ECO:0000256" key="3">
    <source>
        <dbReference type="ARBA" id="ARBA00023172"/>
    </source>
</evidence>
<keyword evidence="2 4" id="KW-0238">DNA-binding</keyword>
<dbReference type="Proteomes" id="UP000027725">
    <property type="component" value="Unassembled WGS sequence"/>
</dbReference>
<dbReference type="SUPFAM" id="SSF56349">
    <property type="entry name" value="DNA breaking-rejoining enzymes"/>
    <property type="match status" value="1"/>
</dbReference>
<dbReference type="eggNOG" id="COG0582">
    <property type="taxonomic scope" value="Bacteria"/>
</dbReference>
<feature type="domain" description="Tyr recombinase" evidence="5">
    <location>
        <begin position="244"/>
        <end position="418"/>
    </location>
</feature>
<dbReference type="InterPro" id="IPR013762">
    <property type="entry name" value="Integrase-like_cat_sf"/>
</dbReference>
<dbReference type="STRING" id="1185766.SAMN05216224_10639"/>
<evidence type="ECO:0000259" key="5">
    <source>
        <dbReference type="PROSITE" id="PS51898"/>
    </source>
</evidence>
<dbReference type="InterPro" id="IPR044068">
    <property type="entry name" value="CB"/>
</dbReference>
<dbReference type="Gene3D" id="1.10.443.10">
    <property type="entry name" value="Intergrase catalytic core"/>
    <property type="match status" value="1"/>
</dbReference>
<dbReference type="GO" id="GO:0006310">
    <property type="term" value="P:DNA recombination"/>
    <property type="evidence" value="ECO:0007669"/>
    <property type="project" value="UniProtKB-KW"/>
</dbReference>
<organism evidence="7 8">
    <name type="scientific">Thioclava dalianensis</name>
    <dbReference type="NCBI Taxonomy" id="1185766"/>
    <lineage>
        <taxon>Bacteria</taxon>
        <taxon>Pseudomonadati</taxon>
        <taxon>Pseudomonadota</taxon>
        <taxon>Alphaproteobacteria</taxon>
        <taxon>Rhodobacterales</taxon>
        <taxon>Paracoccaceae</taxon>
        <taxon>Thioclava</taxon>
    </lineage>
</organism>
<evidence type="ECO:0000256" key="2">
    <source>
        <dbReference type="ARBA" id="ARBA00023125"/>
    </source>
</evidence>
<accession>A0A074TZG4</accession>
<dbReference type="PROSITE" id="PS51900">
    <property type="entry name" value="CB"/>
    <property type="match status" value="1"/>
</dbReference>
<evidence type="ECO:0000313" key="7">
    <source>
        <dbReference type="EMBL" id="KEP67792.1"/>
    </source>
</evidence>
<dbReference type="EMBL" id="JHEH01000083">
    <property type="protein sequence ID" value="KEP67792.1"/>
    <property type="molecule type" value="Genomic_DNA"/>
</dbReference>
<keyword evidence="1" id="KW-0229">DNA integration</keyword>
<dbReference type="PROSITE" id="PS51898">
    <property type="entry name" value="TYR_RECOMBINASE"/>
    <property type="match status" value="1"/>
</dbReference>
<reference evidence="7 8" key="1">
    <citation type="submission" date="2014-03" db="EMBL/GenBank/DDBJ databases">
        <title>The draft genome sequence of Thioclava dalianensis DLFJ1-1.</title>
        <authorList>
            <person name="Lai Q."/>
            <person name="Shao Z."/>
        </authorList>
    </citation>
    <scope>NUCLEOTIDE SEQUENCE [LARGE SCALE GENOMIC DNA]</scope>
    <source>
        <strain evidence="7 8">DLFJ1-1</strain>
    </source>
</reference>
<proteinExistence type="predicted"/>
<sequence length="422" mass="48062">MRLTRRGNTLSIRKRVPKRFSAIEPRDYVWLALRTDSEDIAQQKAPVVWGEMIEAWEAKLRGAEAEGNDRLSAARDLAARRGYRYLNAPDVSRLPLDELLNRIEHVVNTRGEIDVIEAEAVLGGAEAPKITVNAALEEYWRIEAPKTKGKSDDQIRRWKNPRKKAIKNFVDLKGDMDIAEITTSDFFDFRAWWWERISKNDLTANSANKDFVYLSSTIRTVARAKSIKLKFETEGLAIDEGKKRTRPPFSIDWIKNKLLAPGALDGLNEEARCIVLTMVNTGARPSEIAGLKPHHIHLSAKVPHIEIKAEGRQLKNHHSERVIPLVGISLEAMRSCPEGFPRYFDNPTLSDTVNKYLRANKLLETPAHSLYSLRHAFEDRMLAAGIDERIRRDLFGHSLNRERYGKGADLSYLKELIEPIAL</sequence>
<comment type="caution">
    <text evidence="7">The sequence shown here is derived from an EMBL/GenBank/DDBJ whole genome shotgun (WGS) entry which is preliminary data.</text>
</comment>
<dbReference type="InterPro" id="IPR011010">
    <property type="entry name" value="DNA_brk_join_enz"/>
</dbReference>
<name>A0A074TZG4_9RHOB</name>
<dbReference type="AlphaFoldDB" id="A0A074TZG4"/>
<dbReference type="GO" id="GO:0015074">
    <property type="term" value="P:DNA integration"/>
    <property type="evidence" value="ECO:0007669"/>
    <property type="project" value="UniProtKB-KW"/>
</dbReference>
<keyword evidence="8" id="KW-1185">Reference proteome</keyword>